<keyword evidence="2" id="KW-1185">Reference proteome</keyword>
<dbReference type="GO" id="GO:0016787">
    <property type="term" value="F:hydrolase activity"/>
    <property type="evidence" value="ECO:0007669"/>
    <property type="project" value="UniProtKB-KW"/>
</dbReference>
<protein>
    <submittedName>
        <fullName evidence="1">Ubiquitin carboxyl-terminal hydrolase MINDY-3</fullName>
    </submittedName>
</protein>
<keyword evidence="1" id="KW-0378">Hydrolase</keyword>
<gene>
    <name evidence="1" type="ORF">H4Q32_017536</name>
</gene>
<name>A0ABQ8LX18_LABRO</name>
<dbReference type="Proteomes" id="UP000830375">
    <property type="component" value="Unassembled WGS sequence"/>
</dbReference>
<reference evidence="1 2" key="1">
    <citation type="submission" date="2022-01" db="EMBL/GenBank/DDBJ databases">
        <title>A high-quality chromosome-level genome assembly of rohu carp, Labeo rohita.</title>
        <authorList>
            <person name="Arick M.A. II"/>
            <person name="Hsu C.-Y."/>
            <person name="Magbanua Z."/>
            <person name="Pechanova O."/>
            <person name="Grover C."/>
            <person name="Miller E."/>
            <person name="Thrash A."/>
            <person name="Ezzel L."/>
            <person name="Alam S."/>
            <person name="Benzie J."/>
            <person name="Hamilton M."/>
            <person name="Karsi A."/>
            <person name="Lawrence M.L."/>
            <person name="Peterson D.G."/>
        </authorList>
    </citation>
    <scope>NUCLEOTIDE SEQUENCE [LARGE SCALE GENOMIC DNA]</scope>
    <source>
        <strain evidence="2">BAU-BD-2019</strain>
        <tissue evidence="1">Blood</tissue>
    </source>
</reference>
<organism evidence="1 2">
    <name type="scientific">Labeo rohita</name>
    <name type="common">Indian major carp</name>
    <name type="synonym">Cyprinus rohita</name>
    <dbReference type="NCBI Taxonomy" id="84645"/>
    <lineage>
        <taxon>Eukaryota</taxon>
        <taxon>Metazoa</taxon>
        <taxon>Chordata</taxon>
        <taxon>Craniata</taxon>
        <taxon>Vertebrata</taxon>
        <taxon>Euteleostomi</taxon>
        <taxon>Actinopterygii</taxon>
        <taxon>Neopterygii</taxon>
        <taxon>Teleostei</taxon>
        <taxon>Ostariophysi</taxon>
        <taxon>Cypriniformes</taxon>
        <taxon>Cyprinidae</taxon>
        <taxon>Labeoninae</taxon>
        <taxon>Labeonini</taxon>
        <taxon>Labeo</taxon>
    </lineage>
</organism>
<proteinExistence type="predicted"/>
<dbReference type="InterPro" id="IPR011992">
    <property type="entry name" value="EF-hand-dom_pair"/>
</dbReference>
<comment type="caution">
    <text evidence="1">The sequence shown here is derived from an EMBL/GenBank/DDBJ whole genome shotgun (WGS) entry which is preliminary data.</text>
</comment>
<accession>A0ABQ8LX18</accession>
<dbReference type="Gene3D" id="1.10.238.10">
    <property type="entry name" value="EF-hand"/>
    <property type="match status" value="1"/>
</dbReference>
<dbReference type="SUPFAM" id="SSF47473">
    <property type="entry name" value="EF-hand"/>
    <property type="match status" value="1"/>
</dbReference>
<evidence type="ECO:0000313" key="2">
    <source>
        <dbReference type="Proteomes" id="UP000830375"/>
    </source>
</evidence>
<dbReference type="EMBL" id="JACTAM010000016">
    <property type="protein sequence ID" value="KAI2655193.1"/>
    <property type="molecule type" value="Genomic_DNA"/>
</dbReference>
<evidence type="ECO:0000313" key="1">
    <source>
        <dbReference type="EMBL" id="KAI2655193.1"/>
    </source>
</evidence>
<sequence>MALVAPESPSEQARRVFQTFDPEDNGFIPDTLLEDVMKALDLVSEPDYVNLMKSKLDPEGLGIILLGQFLQEFFPDQDSVIPDSFPVYHYNGLKQSNHNEKVKHTHAHFLMPTHASTL</sequence>